<evidence type="ECO:0000256" key="2">
    <source>
        <dbReference type="ARBA" id="ARBA00022490"/>
    </source>
</evidence>
<proteinExistence type="predicted"/>
<dbReference type="Gene3D" id="2.20.70.10">
    <property type="match status" value="1"/>
</dbReference>
<protein>
    <recommendedName>
        <fullName evidence="5">WW domain-containing protein</fullName>
    </recommendedName>
</protein>
<dbReference type="InterPro" id="IPR051105">
    <property type="entry name" value="WWC/KIBRA_Hippo_Reg"/>
</dbReference>
<dbReference type="PANTHER" id="PTHR14791">
    <property type="entry name" value="BOMB/KIRA PROTEINS"/>
    <property type="match status" value="1"/>
</dbReference>
<dbReference type="Proteomes" id="UP000825935">
    <property type="component" value="Chromosome 22"/>
</dbReference>
<keyword evidence="7" id="KW-1185">Reference proteome</keyword>
<dbReference type="EMBL" id="CM035427">
    <property type="protein sequence ID" value="KAH7306521.1"/>
    <property type="molecule type" value="Genomic_DNA"/>
</dbReference>
<comment type="subcellular location">
    <subcellularLocation>
        <location evidence="1">Cytoplasm</location>
    </subcellularLocation>
</comment>
<dbReference type="OrthoDB" id="1930512at2759"/>
<evidence type="ECO:0000259" key="5">
    <source>
        <dbReference type="PROSITE" id="PS50020"/>
    </source>
</evidence>
<feature type="domain" description="WW" evidence="5">
    <location>
        <begin position="109"/>
        <end position="143"/>
    </location>
</feature>
<evidence type="ECO:0000256" key="1">
    <source>
        <dbReference type="ARBA" id="ARBA00004496"/>
    </source>
</evidence>
<dbReference type="AlphaFoldDB" id="A0A8T2S5M0"/>
<sequence length="260" mass="28826">MAALIGSMTSMTIPDMITPTSGFLSSSSSKSSSSPASPSSSGRSCSLSTQRWSMECLKAIETHLDLLQQMKDSTEIYTTSDRLLYQDGQLNDHAMQTEVSFSQLRGSSTPLPYGWEQHLDLKTGEIFYIDWRTCKRSANDPRKVLRSVDEMIQELVQRTCTRPERYMKESGERECAESCITSEQESSGMSGYESGTDYSSTYDEVSQEERETDHDADIELSGNHFNGRCCTFKRDVECATTNGISGTSENCSCGPAQKSS</sequence>
<gene>
    <name evidence="6" type="ORF">KP509_22G016600</name>
</gene>
<feature type="region of interest" description="Disordered" evidence="4">
    <location>
        <begin position="22"/>
        <end position="45"/>
    </location>
</feature>
<evidence type="ECO:0000313" key="7">
    <source>
        <dbReference type="Proteomes" id="UP000825935"/>
    </source>
</evidence>
<keyword evidence="2" id="KW-0963">Cytoplasm</keyword>
<comment type="caution">
    <text evidence="6">The sequence shown here is derived from an EMBL/GenBank/DDBJ whole genome shotgun (WGS) entry which is preliminary data.</text>
</comment>
<dbReference type="PROSITE" id="PS50020">
    <property type="entry name" value="WW_DOMAIN_2"/>
    <property type="match status" value="1"/>
</dbReference>
<dbReference type="SUPFAM" id="SSF51045">
    <property type="entry name" value="WW domain"/>
    <property type="match status" value="1"/>
</dbReference>
<evidence type="ECO:0000313" key="6">
    <source>
        <dbReference type="EMBL" id="KAH7306521.1"/>
    </source>
</evidence>
<evidence type="ECO:0000256" key="3">
    <source>
        <dbReference type="ARBA" id="ARBA00022553"/>
    </source>
</evidence>
<feature type="compositionally biased region" description="Polar residues" evidence="4">
    <location>
        <begin position="179"/>
        <end position="189"/>
    </location>
</feature>
<feature type="compositionally biased region" description="Basic and acidic residues" evidence="4">
    <location>
        <begin position="207"/>
        <end position="216"/>
    </location>
</feature>
<name>A0A8T2S5M0_CERRI</name>
<organism evidence="6 7">
    <name type="scientific">Ceratopteris richardii</name>
    <name type="common">Triangle waterfern</name>
    <dbReference type="NCBI Taxonomy" id="49495"/>
    <lineage>
        <taxon>Eukaryota</taxon>
        <taxon>Viridiplantae</taxon>
        <taxon>Streptophyta</taxon>
        <taxon>Embryophyta</taxon>
        <taxon>Tracheophyta</taxon>
        <taxon>Polypodiopsida</taxon>
        <taxon>Polypodiidae</taxon>
        <taxon>Polypodiales</taxon>
        <taxon>Pteridineae</taxon>
        <taxon>Pteridaceae</taxon>
        <taxon>Parkerioideae</taxon>
        <taxon>Ceratopteris</taxon>
    </lineage>
</organism>
<dbReference type="PANTHER" id="PTHR14791:SF29">
    <property type="entry name" value="PROTEIN KIBRA"/>
    <property type="match status" value="1"/>
</dbReference>
<feature type="region of interest" description="Disordered" evidence="4">
    <location>
        <begin position="178"/>
        <end position="216"/>
    </location>
</feature>
<dbReference type="InterPro" id="IPR001202">
    <property type="entry name" value="WW_dom"/>
</dbReference>
<keyword evidence="3" id="KW-0597">Phosphoprotein</keyword>
<dbReference type="GO" id="GO:0005737">
    <property type="term" value="C:cytoplasm"/>
    <property type="evidence" value="ECO:0007669"/>
    <property type="project" value="UniProtKB-SubCell"/>
</dbReference>
<evidence type="ECO:0000256" key="4">
    <source>
        <dbReference type="SAM" id="MobiDB-lite"/>
    </source>
</evidence>
<accession>A0A8T2S5M0</accession>
<reference evidence="6" key="1">
    <citation type="submission" date="2021-08" db="EMBL/GenBank/DDBJ databases">
        <title>WGS assembly of Ceratopteris richardii.</title>
        <authorList>
            <person name="Marchant D.B."/>
            <person name="Chen G."/>
            <person name="Jenkins J."/>
            <person name="Shu S."/>
            <person name="Leebens-Mack J."/>
            <person name="Grimwood J."/>
            <person name="Schmutz J."/>
            <person name="Soltis P."/>
            <person name="Soltis D."/>
            <person name="Chen Z.-H."/>
        </authorList>
    </citation>
    <scope>NUCLEOTIDE SEQUENCE</scope>
    <source>
        <strain evidence="6">Whitten #5841</strain>
        <tissue evidence="6">Leaf</tissue>
    </source>
</reference>
<dbReference type="InterPro" id="IPR036020">
    <property type="entry name" value="WW_dom_sf"/>
</dbReference>